<keyword evidence="3" id="KW-1185">Reference proteome</keyword>
<dbReference type="PANTHER" id="PTHR48055">
    <property type="entry name" value="LEUCINE-RICH REPEAT RECEPTOR PROTEIN KINASE EMS1"/>
    <property type="match status" value="1"/>
</dbReference>
<comment type="caution">
    <text evidence="2">The sequence shown here is derived from an EMBL/GenBank/DDBJ whole genome shotgun (WGS) entry which is preliminary data.</text>
</comment>
<dbReference type="PROSITE" id="PS50011">
    <property type="entry name" value="PROTEIN_KINASE_DOM"/>
    <property type="match status" value="1"/>
</dbReference>
<dbReference type="GO" id="GO:0016020">
    <property type="term" value="C:membrane"/>
    <property type="evidence" value="ECO:0007669"/>
    <property type="project" value="TreeGrafter"/>
</dbReference>
<dbReference type="InterPro" id="IPR051564">
    <property type="entry name" value="LRR_receptor-like_kinase"/>
</dbReference>
<dbReference type="Gene3D" id="1.10.510.10">
    <property type="entry name" value="Transferase(Phosphotransferase) domain 1"/>
    <property type="match status" value="1"/>
</dbReference>
<dbReference type="GO" id="GO:0005524">
    <property type="term" value="F:ATP binding"/>
    <property type="evidence" value="ECO:0007669"/>
    <property type="project" value="InterPro"/>
</dbReference>
<evidence type="ECO:0000313" key="3">
    <source>
        <dbReference type="Proteomes" id="UP001165190"/>
    </source>
</evidence>
<proteinExistence type="predicted"/>
<dbReference type="EMBL" id="BSYR01000056">
    <property type="protein sequence ID" value="GMJ10089.1"/>
    <property type="molecule type" value="Genomic_DNA"/>
</dbReference>
<dbReference type="SUPFAM" id="SSF56112">
    <property type="entry name" value="Protein kinase-like (PK-like)"/>
    <property type="match status" value="1"/>
</dbReference>
<dbReference type="InterPro" id="IPR011009">
    <property type="entry name" value="Kinase-like_dom_sf"/>
</dbReference>
<dbReference type="Proteomes" id="UP001165190">
    <property type="component" value="Unassembled WGS sequence"/>
</dbReference>
<dbReference type="InterPro" id="IPR001245">
    <property type="entry name" value="Ser-Thr/Tyr_kinase_cat_dom"/>
</dbReference>
<gene>
    <name evidence="2" type="ORF">HRI_004678100</name>
</gene>
<organism evidence="2 3">
    <name type="scientific">Hibiscus trionum</name>
    <name type="common">Flower of an hour</name>
    <dbReference type="NCBI Taxonomy" id="183268"/>
    <lineage>
        <taxon>Eukaryota</taxon>
        <taxon>Viridiplantae</taxon>
        <taxon>Streptophyta</taxon>
        <taxon>Embryophyta</taxon>
        <taxon>Tracheophyta</taxon>
        <taxon>Spermatophyta</taxon>
        <taxon>Magnoliopsida</taxon>
        <taxon>eudicotyledons</taxon>
        <taxon>Gunneridae</taxon>
        <taxon>Pentapetalae</taxon>
        <taxon>rosids</taxon>
        <taxon>malvids</taxon>
        <taxon>Malvales</taxon>
        <taxon>Malvaceae</taxon>
        <taxon>Malvoideae</taxon>
        <taxon>Hibiscus</taxon>
    </lineage>
</organism>
<dbReference type="Pfam" id="PF07714">
    <property type="entry name" value="PK_Tyr_Ser-Thr"/>
    <property type="match status" value="1"/>
</dbReference>
<accession>A0A9W7MPN2</accession>
<dbReference type="PANTHER" id="PTHR48055:SF57">
    <property type="entry name" value="PROTEIN KINASE DOMAIN-CONTAINING PROTEIN"/>
    <property type="match status" value="1"/>
</dbReference>
<sequence length="135" mass="14793">MTIATVGYMAPEYGIEGIVSTKGDVYSFGILMVEIITRKKPTDEMFGGERSLKSWVEESISAPLNQIVDTNLLSTTGRDCSAANNCALSILNVGLECSAESPNERPDMKEILTKLKKIKVKLLKDIELVQRTGSH</sequence>
<protein>
    <recommendedName>
        <fullName evidence="1">Protein kinase domain-containing protein</fullName>
    </recommendedName>
</protein>
<name>A0A9W7MPN2_HIBTR</name>
<reference evidence="2" key="1">
    <citation type="submission" date="2023-05" db="EMBL/GenBank/DDBJ databases">
        <title>Genome and transcriptome analyses reveal genes involved in the formation of fine ridges on petal epidermal cells in Hibiscus trionum.</title>
        <authorList>
            <person name="Koshimizu S."/>
            <person name="Masuda S."/>
            <person name="Ishii T."/>
            <person name="Shirasu K."/>
            <person name="Hoshino A."/>
            <person name="Arita M."/>
        </authorList>
    </citation>
    <scope>NUCLEOTIDE SEQUENCE</scope>
    <source>
        <strain evidence="2">Hamamatsu line</strain>
    </source>
</reference>
<dbReference type="AlphaFoldDB" id="A0A9W7MPN2"/>
<evidence type="ECO:0000313" key="2">
    <source>
        <dbReference type="EMBL" id="GMJ10089.1"/>
    </source>
</evidence>
<dbReference type="InterPro" id="IPR000719">
    <property type="entry name" value="Prot_kinase_dom"/>
</dbReference>
<feature type="domain" description="Protein kinase" evidence="1">
    <location>
        <begin position="1"/>
        <end position="123"/>
    </location>
</feature>
<dbReference type="GO" id="GO:0004672">
    <property type="term" value="F:protein kinase activity"/>
    <property type="evidence" value="ECO:0007669"/>
    <property type="project" value="InterPro"/>
</dbReference>
<evidence type="ECO:0000259" key="1">
    <source>
        <dbReference type="PROSITE" id="PS50011"/>
    </source>
</evidence>
<dbReference type="OrthoDB" id="1923451at2759"/>